<evidence type="ECO:0000313" key="4">
    <source>
        <dbReference type="Proteomes" id="UP000011083"/>
    </source>
</evidence>
<dbReference type="EMBL" id="KB008043">
    <property type="protein sequence ID" value="ELR14821.1"/>
    <property type="molecule type" value="Genomic_DNA"/>
</dbReference>
<evidence type="ECO:0008006" key="5">
    <source>
        <dbReference type="Google" id="ProtNLM"/>
    </source>
</evidence>
<proteinExistence type="predicted"/>
<dbReference type="AlphaFoldDB" id="L8GRQ0"/>
<keyword evidence="2" id="KW-0812">Transmembrane</keyword>
<reference evidence="3 4" key="1">
    <citation type="journal article" date="2013" name="Genome Biol.">
        <title>Genome of Acanthamoeba castellanii highlights extensive lateral gene transfer and early evolution of tyrosine kinase signaling.</title>
        <authorList>
            <person name="Clarke M."/>
            <person name="Lohan A.J."/>
            <person name="Liu B."/>
            <person name="Lagkouvardos I."/>
            <person name="Roy S."/>
            <person name="Zafar N."/>
            <person name="Bertelli C."/>
            <person name="Schilde C."/>
            <person name="Kianianmomeni A."/>
            <person name="Burglin T.R."/>
            <person name="Frech C."/>
            <person name="Turcotte B."/>
            <person name="Kopec K.O."/>
            <person name="Synnott J.M."/>
            <person name="Choo C."/>
            <person name="Paponov I."/>
            <person name="Finkler A."/>
            <person name="Soon Heng Tan C."/>
            <person name="Hutchins A.P."/>
            <person name="Weinmeier T."/>
            <person name="Rattei T."/>
            <person name="Chu J.S."/>
            <person name="Gimenez G."/>
            <person name="Irimia M."/>
            <person name="Rigden D.J."/>
            <person name="Fitzpatrick D.A."/>
            <person name="Lorenzo-Morales J."/>
            <person name="Bateman A."/>
            <person name="Chiu C.H."/>
            <person name="Tang P."/>
            <person name="Hegemann P."/>
            <person name="Fromm H."/>
            <person name="Raoult D."/>
            <person name="Greub G."/>
            <person name="Miranda-Saavedra D."/>
            <person name="Chen N."/>
            <person name="Nash P."/>
            <person name="Ginger M.L."/>
            <person name="Horn M."/>
            <person name="Schaap P."/>
            <person name="Caler L."/>
            <person name="Loftus B."/>
        </authorList>
    </citation>
    <scope>NUCLEOTIDE SEQUENCE [LARGE SCALE GENOMIC DNA]</scope>
    <source>
        <strain evidence="3 4">Neff</strain>
    </source>
</reference>
<protein>
    <recommendedName>
        <fullName evidence="5">Transmembrane protein</fullName>
    </recommendedName>
</protein>
<keyword evidence="2" id="KW-0472">Membrane</keyword>
<feature type="region of interest" description="Disordered" evidence="1">
    <location>
        <begin position="95"/>
        <end position="116"/>
    </location>
</feature>
<gene>
    <name evidence="3" type="ORF">ACA1_129360</name>
</gene>
<dbReference type="VEuPathDB" id="AmoebaDB:ACA1_129360"/>
<dbReference type="KEGG" id="acan:ACA1_129360"/>
<dbReference type="Proteomes" id="UP000011083">
    <property type="component" value="Unassembled WGS sequence"/>
</dbReference>
<sequence>MCQLHQQHHQLRHLSLTDRLGFGFGFGLAIGLALDGCAPSNEQSGPRLVVVLGLVGGGGVLVLLVVALVAWIYHRRAMLEGANMSTVYSRMFETTDSSVPLLSRDEADEDDAHINP</sequence>
<evidence type="ECO:0000256" key="1">
    <source>
        <dbReference type="SAM" id="MobiDB-lite"/>
    </source>
</evidence>
<organism evidence="3 4">
    <name type="scientific">Acanthamoeba castellanii (strain ATCC 30010 / Neff)</name>
    <dbReference type="NCBI Taxonomy" id="1257118"/>
    <lineage>
        <taxon>Eukaryota</taxon>
        <taxon>Amoebozoa</taxon>
        <taxon>Discosea</taxon>
        <taxon>Longamoebia</taxon>
        <taxon>Centramoebida</taxon>
        <taxon>Acanthamoebidae</taxon>
        <taxon>Acanthamoeba</taxon>
    </lineage>
</organism>
<evidence type="ECO:0000256" key="2">
    <source>
        <dbReference type="SAM" id="Phobius"/>
    </source>
</evidence>
<keyword evidence="2" id="KW-1133">Transmembrane helix</keyword>
<feature type="compositionally biased region" description="Acidic residues" evidence="1">
    <location>
        <begin position="106"/>
        <end position="116"/>
    </location>
</feature>
<name>L8GRQ0_ACACF</name>
<feature type="transmembrane region" description="Helical" evidence="2">
    <location>
        <begin position="48"/>
        <end position="73"/>
    </location>
</feature>
<accession>L8GRQ0</accession>
<dbReference type="RefSeq" id="XP_004336834.1">
    <property type="nucleotide sequence ID" value="XM_004336786.1"/>
</dbReference>
<evidence type="ECO:0000313" key="3">
    <source>
        <dbReference type="EMBL" id="ELR14821.1"/>
    </source>
</evidence>
<dbReference type="GeneID" id="14915440"/>
<keyword evidence="4" id="KW-1185">Reference proteome</keyword>
<feature type="transmembrane region" description="Helical" evidence="2">
    <location>
        <begin position="20"/>
        <end position="36"/>
    </location>
</feature>